<feature type="transmembrane region" description="Helical" evidence="1">
    <location>
        <begin position="168"/>
        <end position="185"/>
    </location>
</feature>
<feature type="transmembrane region" description="Helical" evidence="1">
    <location>
        <begin position="231"/>
        <end position="252"/>
    </location>
</feature>
<feature type="transmembrane region" description="Helical" evidence="1">
    <location>
        <begin position="332"/>
        <end position="349"/>
    </location>
</feature>
<feature type="transmembrane region" description="Helical" evidence="1">
    <location>
        <begin position="192"/>
        <end position="219"/>
    </location>
</feature>
<feature type="transmembrane region" description="Helical" evidence="1">
    <location>
        <begin position="145"/>
        <end position="162"/>
    </location>
</feature>
<feature type="transmembrane region" description="Helical" evidence="1">
    <location>
        <begin position="393"/>
        <end position="415"/>
    </location>
</feature>
<sequence>MNIEKGLGFLEKLLVIATFSTLLLAAVRSLRTPLTVDEGYNLEVVDNLARGVGYASYGNHRLDASWSAKPLIDRLANSETPALLAPEPWFFDPRVTTGPSVLVPLAVIWRLFPGNILLLRFFLWLFVPLFIATLWAAIPPGPRKGVLVALAASICCSLWFTFKAGAVLGEFPAAVYYTIGCVFLVRNRPFSAGVFFAFSVLSKVIMLFAVLGAASFLGFQLFSKKRVDLRGVILLCTGFLVPLTTVEVFRLVSLGSLEAYRTSWQEFIAFSREQTGVQAAKLLVPKWQSMKAMGPGLLFALAAVSALLLAVVQRGGGKEKLPNLASSNGTQHVGALLIWGAAPVLLLWVFRSAQTSYRQVLPASVLLFSGLMLLSYLHSPNSHSTETAPRPTIVLQLSTLLLVLLAVGSWARFLWQNGNLAWRYTLQLEAGQLLKASGAQGISPLVRFTEPFPFLSGLRVQPCLGPEQAMVVTAWAQVAEKKSREQFREFCEAVIAETPDALICWPKVTNVAPWSLKDLSLSDWGPKQLRVGEVPNPQPGGGGALWFRLVQPPPSKRLLALLLDSHTAGVVTWSSSSDWFSAPVDPTLFRQPRTYQVTLLDPCTGERKPVGELEVRP</sequence>
<name>A0A7C2SPF4_9BACT</name>
<feature type="transmembrane region" description="Helical" evidence="1">
    <location>
        <begin position="117"/>
        <end position="138"/>
    </location>
</feature>
<feature type="transmembrane region" description="Helical" evidence="1">
    <location>
        <begin position="292"/>
        <end position="312"/>
    </location>
</feature>
<accession>A0A7C2SPF4</accession>
<comment type="caution">
    <text evidence="2">The sequence shown here is derived from an EMBL/GenBank/DDBJ whole genome shotgun (WGS) entry which is preliminary data.</text>
</comment>
<dbReference type="EMBL" id="DSMR01000162">
    <property type="protein sequence ID" value="HET46977.1"/>
    <property type="molecule type" value="Genomic_DNA"/>
</dbReference>
<evidence type="ECO:0008006" key="3">
    <source>
        <dbReference type="Google" id="ProtNLM"/>
    </source>
</evidence>
<keyword evidence="1" id="KW-1133">Transmembrane helix</keyword>
<proteinExistence type="predicted"/>
<gene>
    <name evidence="2" type="ORF">ENQ31_02290</name>
</gene>
<organism evidence="2">
    <name type="scientific">Thermoanaerobaculum aquaticum</name>
    <dbReference type="NCBI Taxonomy" id="1312852"/>
    <lineage>
        <taxon>Bacteria</taxon>
        <taxon>Pseudomonadati</taxon>
        <taxon>Acidobacteriota</taxon>
        <taxon>Thermoanaerobaculia</taxon>
        <taxon>Thermoanaerobaculales</taxon>
        <taxon>Thermoanaerobaculaceae</taxon>
        <taxon>Thermoanaerobaculum</taxon>
    </lineage>
</organism>
<dbReference type="AlphaFoldDB" id="A0A7C2SPF4"/>
<evidence type="ECO:0000256" key="1">
    <source>
        <dbReference type="SAM" id="Phobius"/>
    </source>
</evidence>
<keyword evidence="1" id="KW-0472">Membrane</keyword>
<reference evidence="2" key="1">
    <citation type="journal article" date="2020" name="mSystems">
        <title>Genome- and Community-Level Interaction Insights into Carbon Utilization and Element Cycling Functions of Hydrothermarchaeota in Hydrothermal Sediment.</title>
        <authorList>
            <person name="Zhou Z."/>
            <person name="Liu Y."/>
            <person name="Xu W."/>
            <person name="Pan J."/>
            <person name="Luo Z.H."/>
            <person name="Li M."/>
        </authorList>
    </citation>
    <scope>NUCLEOTIDE SEQUENCE [LARGE SCALE GENOMIC DNA]</scope>
    <source>
        <strain evidence="2">SpSt-299</strain>
    </source>
</reference>
<protein>
    <recommendedName>
        <fullName evidence="3">Glycosyltransferase RgtA/B/C/D-like domain-containing protein</fullName>
    </recommendedName>
</protein>
<keyword evidence="1" id="KW-0812">Transmembrane</keyword>
<feature type="transmembrane region" description="Helical" evidence="1">
    <location>
        <begin position="361"/>
        <end position="378"/>
    </location>
</feature>
<evidence type="ECO:0000313" key="2">
    <source>
        <dbReference type="EMBL" id="HET46977.1"/>
    </source>
</evidence>